<keyword evidence="3" id="KW-1185">Reference proteome</keyword>
<accession>A0A8D2GJD0</accession>
<evidence type="ECO:0000256" key="1">
    <source>
        <dbReference type="SAM" id="MobiDB-lite"/>
    </source>
</evidence>
<evidence type="ECO:0000313" key="2">
    <source>
        <dbReference type="Ensembl" id="ENSTGEP00000037132.1"/>
    </source>
</evidence>
<dbReference type="AlphaFoldDB" id="A0A8D2GJD0"/>
<feature type="region of interest" description="Disordered" evidence="1">
    <location>
        <begin position="1"/>
        <end position="49"/>
    </location>
</feature>
<sequence>MLSAVFPSFTPTLGWGSVTNAEGQGRRRHRQARDSAQCSPPSSGAGARVSCSSFREQGVVGLDGPREQREAGSCPSHRGSEWLELLLCVLVQDTANW</sequence>
<reference evidence="2" key="1">
    <citation type="submission" date="2018-05" db="EMBL/GenBank/DDBJ databases">
        <title>Whole genome of Theropithecus gelada.</title>
        <authorList>
            <person name="Chiou K.L."/>
            <person name="Snyder-Mackler N."/>
        </authorList>
    </citation>
    <scope>NUCLEOTIDE SEQUENCE [LARGE SCALE GENOMIC DNA]</scope>
</reference>
<name>A0A8D2GJD0_THEGE</name>
<reference evidence="2" key="3">
    <citation type="submission" date="2025-09" db="UniProtKB">
        <authorList>
            <consortium name="Ensembl"/>
        </authorList>
    </citation>
    <scope>IDENTIFICATION</scope>
</reference>
<evidence type="ECO:0000313" key="3">
    <source>
        <dbReference type="Proteomes" id="UP000694411"/>
    </source>
</evidence>
<dbReference type="Proteomes" id="UP000694411">
    <property type="component" value="Chromosome 4"/>
</dbReference>
<dbReference type="Ensembl" id="ENSTGET00000044068.1">
    <property type="protein sequence ID" value="ENSTGEP00000037132.1"/>
    <property type="gene ID" value="ENSTGEG00000029548.1"/>
</dbReference>
<organism evidence="2 3">
    <name type="scientific">Theropithecus gelada</name>
    <name type="common">Gelada baboon</name>
    <dbReference type="NCBI Taxonomy" id="9565"/>
    <lineage>
        <taxon>Eukaryota</taxon>
        <taxon>Metazoa</taxon>
        <taxon>Chordata</taxon>
        <taxon>Craniata</taxon>
        <taxon>Vertebrata</taxon>
        <taxon>Euteleostomi</taxon>
        <taxon>Mammalia</taxon>
        <taxon>Eutheria</taxon>
        <taxon>Euarchontoglires</taxon>
        <taxon>Primates</taxon>
        <taxon>Haplorrhini</taxon>
        <taxon>Catarrhini</taxon>
        <taxon>Cercopithecidae</taxon>
        <taxon>Cercopithecinae</taxon>
        <taxon>Theropithecus</taxon>
    </lineage>
</organism>
<protein>
    <submittedName>
        <fullName evidence="2">Uncharacterized protein</fullName>
    </submittedName>
</protein>
<reference evidence="2" key="2">
    <citation type="submission" date="2025-08" db="UniProtKB">
        <authorList>
            <consortium name="Ensembl"/>
        </authorList>
    </citation>
    <scope>IDENTIFICATION</scope>
</reference>
<proteinExistence type="predicted"/>